<evidence type="ECO:0000259" key="5">
    <source>
        <dbReference type="PROSITE" id="PS50893"/>
    </source>
</evidence>
<dbReference type="PROSITE" id="PS00211">
    <property type="entry name" value="ABC_TRANSPORTER_1"/>
    <property type="match status" value="1"/>
</dbReference>
<gene>
    <name evidence="6" type="ORF">RQP53_05970</name>
</gene>
<dbReference type="PROSITE" id="PS50893">
    <property type="entry name" value="ABC_TRANSPORTER_2"/>
    <property type="match status" value="1"/>
</dbReference>
<keyword evidence="2" id="KW-1003">Cell membrane</keyword>
<accession>A0ABU3P8A4</accession>
<comment type="caution">
    <text evidence="6">The sequence shown here is derived from an EMBL/GenBank/DDBJ whole genome shotgun (WGS) entry which is preliminary data.</text>
</comment>
<dbReference type="RefSeq" id="WP_315649314.1">
    <property type="nucleotide sequence ID" value="NZ_JAVXZY010000002.1"/>
</dbReference>
<evidence type="ECO:0000313" key="7">
    <source>
        <dbReference type="Proteomes" id="UP001246372"/>
    </source>
</evidence>
<dbReference type="InterPro" id="IPR003593">
    <property type="entry name" value="AAA+_ATPase"/>
</dbReference>
<dbReference type="InterPro" id="IPR017871">
    <property type="entry name" value="ABC_transporter-like_CS"/>
</dbReference>
<evidence type="ECO:0000313" key="6">
    <source>
        <dbReference type="EMBL" id="MDT8998809.1"/>
    </source>
</evidence>
<keyword evidence="1" id="KW-0813">Transport</keyword>
<dbReference type="InterPro" id="IPR027417">
    <property type="entry name" value="P-loop_NTPase"/>
</dbReference>
<dbReference type="Proteomes" id="UP001246372">
    <property type="component" value="Unassembled WGS sequence"/>
</dbReference>
<name>A0ABU3P8A4_9BURK</name>
<evidence type="ECO:0000256" key="4">
    <source>
        <dbReference type="ARBA" id="ARBA00022840"/>
    </source>
</evidence>
<feature type="domain" description="ABC transporter" evidence="5">
    <location>
        <begin position="1"/>
        <end position="237"/>
    </location>
</feature>
<keyword evidence="4 6" id="KW-0067">ATP-binding</keyword>
<dbReference type="EMBL" id="JAVXZY010000002">
    <property type="protein sequence ID" value="MDT8998809.1"/>
    <property type="molecule type" value="Genomic_DNA"/>
</dbReference>
<dbReference type="SMART" id="SM00382">
    <property type="entry name" value="AAA"/>
    <property type="match status" value="1"/>
</dbReference>
<evidence type="ECO:0000256" key="3">
    <source>
        <dbReference type="ARBA" id="ARBA00022741"/>
    </source>
</evidence>
<reference evidence="6" key="1">
    <citation type="submission" date="2023-09" db="EMBL/GenBank/DDBJ databases">
        <title>Paucibacter sp. APW11 Genome sequencing and assembly.</title>
        <authorList>
            <person name="Kim I."/>
        </authorList>
    </citation>
    <scope>NUCLEOTIDE SEQUENCE</scope>
    <source>
        <strain evidence="6">APW11</strain>
    </source>
</reference>
<dbReference type="PANTHER" id="PTHR43023:SF3">
    <property type="entry name" value="PROTEIN TRIGALACTOSYLDIACYLGLYCEROL 3, CHLOROPLASTIC"/>
    <property type="match status" value="1"/>
</dbReference>
<organism evidence="6 7">
    <name type="scientific">Roseateles aquae</name>
    <dbReference type="NCBI Taxonomy" id="3077235"/>
    <lineage>
        <taxon>Bacteria</taxon>
        <taxon>Pseudomonadati</taxon>
        <taxon>Pseudomonadota</taxon>
        <taxon>Betaproteobacteria</taxon>
        <taxon>Burkholderiales</taxon>
        <taxon>Sphaerotilaceae</taxon>
        <taxon>Roseateles</taxon>
    </lineage>
</organism>
<dbReference type="Pfam" id="PF00005">
    <property type="entry name" value="ABC_tran"/>
    <property type="match status" value="1"/>
</dbReference>
<keyword evidence="2" id="KW-0472">Membrane</keyword>
<evidence type="ECO:0000256" key="1">
    <source>
        <dbReference type="ARBA" id="ARBA00022448"/>
    </source>
</evidence>
<keyword evidence="3" id="KW-0547">Nucleotide-binding</keyword>
<evidence type="ECO:0000256" key="2">
    <source>
        <dbReference type="ARBA" id="ARBA00022475"/>
    </source>
</evidence>
<dbReference type="Gene3D" id="3.40.50.300">
    <property type="entry name" value="P-loop containing nucleotide triphosphate hydrolases"/>
    <property type="match status" value="1"/>
</dbReference>
<proteinExistence type="predicted"/>
<keyword evidence="7" id="KW-1185">Reference proteome</keyword>
<dbReference type="PANTHER" id="PTHR43023">
    <property type="entry name" value="PROTEIN TRIGALACTOSYLDIACYLGLYCEROL 3, CHLOROPLASTIC"/>
    <property type="match status" value="1"/>
</dbReference>
<protein>
    <submittedName>
        <fullName evidence="6">ATP-binding cassette domain-containing protein</fullName>
    </submittedName>
</protein>
<dbReference type="InterPro" id="IPR003439">
    <property type="entry name" value="ABC_transporter-like_ATP-bd"/>
</dbReference>
<dbReference type="GO" id="GO:0005524">
    <property type="term" value="F:ATP binding"/>
    <property type="evidence" value="ECO:0007669"/>
    <property type="project" value="UniProtKB-KW"/>
</dbReference>
<sequence>MRAEGLSLAAGSRIIQRDLSFELARGEILVLMGGSGCGKSTLMRHLIGLQPPAAGRVLYGDVDLSEADDAQLAQIQRQFGVMFQAGALWSSMTVGENVMLPLREFTELDDAEAEQLARFKLALVGLDGAFDELPAALSGGMKKRAAIARAMALDPPLLFLDEPSAGLDPLSSTRLDELILNLRDHLGTSIVLVTHELDSIFAVADRALFLDAKEKTMTALDAPRALLQSGPDTVRAFLRREARP</sequence>
<dbReference type="SUPFAM" id="SSF52540">
    <property type="entry name" value="P-loop containing nucleoside triphosphate hydrolases"/>
    <property type="match status" value="1"/>
</dbReference>